<dbReference type="EMBL" id="MBFS01001629">
    <property type="protein sequence ID" value="PVV00806.1"/>
    <property type="molecule type" value="Genomic_DNA"/>
</dbReference>
<keyword evidence="3 7" id="KW-0812">Transmembrane</keyword>
<dbReference type="AlphaFoldDB" id="A0A2T9Z883"/>
<evidence type="ECO:0000313" key="11">
    <source>
        <dbReference type="Proteomes" id="UP000245609"/>
    </source>
</evidence>
<dbReference type="InterPro" id="IPR009038">
    <property type="entry name" value="GOLD_dom"/>
</dbReference>
<dbReference type="STRING" id="133381.A0A2T9Z883"/>
<feature type="transmembrane region" description="Helical" evidence="8">
    <location>
        <begin position="197"/>
        <end position="219"/>
    </location>
</feature>
<evidence type="ECO:0000259" key="9">
    <source>
        <dbReference type="PROSITE" id="PS50866"/>
    </source>
</evidence>
<evidence type="ECO:0000256" key="2">
    <source>
        <dbReference type="ARBA" id="ARBA00007104"/>
    </source>
</evidence>
<comment type="similarity">
    <text evidence="2 7">Belongs to the EMP24/GP25L family.</text>
</comment>
<evidence type="ECO:0000256" key="5">
    <source>
        <dbReference type="ARBA" id="ARBA00022989"/>
    </source>
</evidence>
<dbReference type="PROSITE" id="PS50866">
    <property type="entry name" value="GOLD"/>
    <property type="match status" value="1"/>
</dbReference>
<feature type="transmembrane region" description="Helical" evidence="8">
    <location>
        <begin position="40"/>
        <end position="59"/>
    </location>
</feature>
<evidence type="ECO:0000313" key="10">
    <source>
        <dbReference type="EMBL" id="PVV00806.1"/>
    </source>
</evidence>
<evidence type="ECO:0000256" key="3">
    <source>
        <dbReference type="ARBA" id="ARBA00022692"/>
    </source>
</evidence>
<evidence type="ECO:0000256" key="6">
    <source>
        <dbReference type="ARBA" id="ARBA00023136"/>
    </source>
</evidence>
<comment type="caution">
    <text evidence="10">The sequence shown here is derived from an EMBL/GenBank/DDBJ whole genome shotgun (WGS) entry which is preliminary data.</text>
</comment>
<evidence type="ECO:0000256" key="8">
    <source>
        <dbReference type="SAM" id="Phobius"/>
    </source>
</evidence>
<comment type="subcellular location">
    <subcellularLocation>
        <location evidence="1 7">Membrane</location>
        <topology evidence="1 7">Single-pass type I membrane protein</topology>
    </subcellularLocation>
</comment>
<keyword evidence="6 8" id="KW-0472">Membrane</keyword>
<evidence type="ECO:0000256" key="4">
    <source>
        <dbReference type="ARBA" id="ARBA00022729"/>
    </source>
</evidence>
<protein>
    <recommendedName>
        <fullName evidence="9">GOLD domain-containing protein</fullName>
    </recommendedName>
</protein>
<sequence length="229" mass="25853">HHVVFVLLYSSENLSFISFDFHLVSNFISLISHNLTMLRFLALLFLSGLSIVSAFTSVLNAGATECFYENLVKGNHFSISYETVAKYKISFVLRNSRNSALVERRESSEGNFGTTAGESGRFTYCFTNPLSHAVVVNFNPHSPDEEKFLSKIESTDEIKKEIGTLSHSIEDLIDHFIFMHSRSDENEGVIAKLQSRVFWWAVLQSVALISVCGWQVYYVTSIFKARGVV</sequence>
<organism evidence="10 11">
    <name type="scientific">Smittium megazygosporum</name>
    <dbReference type="NCBI Taxonomy" id="133381"/>
    <lineage>
        <taxon>Eukaryota</taxon>
        <taxon>Fungi</taxon>
        <taxon>Fungi incertae sedis</taxon>
        <taxon>Zoopagomycota</taxon>
        <taxon>Kickxellomycotina</taxon>
        <taxon>Harpellomycetes</taxon>
        <taxon>Harpellales</taxon>
        <taxon>Legeriomycetaceae</taxon>
        <taxon>Smittium</taxon>
    </lineage>
</organism>
<dbReference type="SMART" id="SM01190">
    <property type="entry name" value="EMP24_GP25L"/>
    <property type="match status" value="1"/>
</dbReference>
<accession>A0A2T9Z883</accession>
<keyword evidence="5 8" id="KW-1133">Transmembrane helix</keyword>
<dbReference type="PANTHER" id="PTHR22811">
    <property type="entry name" value="TRANSMEMBRANE EMP24 DOMAIN-CONTAINING PROTEIN"/>
    <property type="match status" value="1"/>
</dbReference>
<feature type="non-terminal residue" evidence="10">
    <location>
        <position position="1"/>
    </location>
</feature>
<dbReference type="GO" id="GO:0016020">
    <property type="term" value="C:membrane"/>
    <property type="evidence" value="ECO:0007669"/>
    <property type="project" value="UniProtKB-SubCell"/>
</dbReference>
<dbReference type="Pfam" id="PF01105">
    <property type="entry name" value="EMP24_GP25L"/>
    <property type="match status" value="1"/>
</dbReference>
<reference evidence="10 11" key="1">
    <citation type="journal article" date="2018" name="MBio">
        <title>Comparative Genomics Reveals the Core Gene Toolbox for the Fungus-Insect Symbiosis.</title>
        <authorList>
            <person name="Wang Y."/>
            <person name="Stata M."/>
            <person name="Wang W."/>
            <person name="Stajich J.E."/>
            <person name="White M.M."/>
            <person name="Moncalvo J.M."/>
        </authorList>
    </citation>
    <scope>NUCLEOTIDE SEQUENCE [LARGE SCALE GENOMIC DNA]</scope>
    <source>
        <strain evidence="10 11">SC-DP-2</strain>
    </source>
</reference>
<dbReference type="OrthoDB" id="62956at2759"/>
<evidence type="ECO:0000256" key="7">
    <source>
        <dbReference type="RuleBase" id="RU003827"/>
    </source>
</evidence>
<dbReference type="InterPro" id="IPR015720">
    <property type="entry name" value="Emp24-like"/>
</dbReference>
<feature type="domain" description="GOLD" evidence="9">
    <location>
        <begin position="64"/>
        <end position="164"/>
    </location>
</feature>
<dbReference type="Proteomes" id="UP000245609">
    <property type="component" value="Unassembled WGS sequence"/>
</dbReference>
<proteinExistence type="inferred from homology"/>
<evidence type="ECO:0000256" key="1">
    <source>
        <dbReference type="ARBA" id="ARBA00004479"/>
    </source>
</evidence>
<gene>
    <name evidence="10" type="ORF">BB560_004799</name>
</gene>
<keyword evidence="4" id="KW-0732">Signal</keyword>
<keyword evidence="11" id="KW-1185">Reference proteome</keyword>
<name>A0A2T9Z883_9FUNG</name>